<dbReference type="InterPro" id="IPR005106">
    <property type="entry name" value="Asp/hSer_DH_NAD-bd"/>
</dbReference>
<dbReference type="InterPro" id="IPR001342">
    <property type="entry name" value="HDH_cat"/>
</dbReference>
<evidence type="ECO:0000256" key="12">
    <source>
        <dbReference type="RuleBase" id="RU000579"/>
    </source>
</evidence>
<accession>A0A7C1XPN6</accession>
<evidence type="ECO:0000256" key="9">
    <source>
        <dbReference type="ARBA" id="ARBA00023167"/>
    </source>
</evidence>
<dbReference type="PANTHER" id="PTHR43331">
    <property type="entry name" value="HOMOSERINE DEHYDROGENASE"/>
    <property type="match status" value="1"/>
</dbReference>
<dbReference type="InterPro" id="IPR036291">
    <property type="entry name" value="NAD(P)-bd_dom_sf"/>
</dbReference>
<dbReference type="GO" id="GO:0004412">
    <property type="term" value="F:homoserine dehydrogenase activity"/>
    <property type="evidence" value="ECO:0007669"/>
    <property type="project" value="UniProtKB-EC"/>
</dbReference>
<keyword evidence="9 12" id="KW-0486">Methionine biosynthesis</keyword>
<dbReference type="SUPFAM" id="SSF51735">
    <property type="entry name" value="NAD(P)-binding Rossmann-fold domains"/>
    <property type="match status" value="1"/>
</dbReference>
<comment type="catalytic activity">
    <reaction evidence="12">
        <text>L-homoserine + NADP(+) = L-aspartate 4-semialdehyde + NADPH + H(+)</text>
        <dbReference type="Rhea" id="RHEA:15761"/>
        <dbReference type="ChEBI" id="CHEBI:15378"/>
        <dbReference type="ChEBI" id="CHEBI:57476"/>
        <dbReference type="ChEBI" id="CHEBI:57783"/>
        <dbReference type="ChEBI" id="CHEBI:58349"/>
        <dbReference type="ChEBI" id="CHEBI:537519"/>
        <dbReference type="EC" id="1.1.1.3"/>
    </reaction>
</comment>
<organism evidence="16">
    <name type="scientific">Thermomicrobium roseum</name>
    <dbReference type="NCBI Taxonomy" id="500"/>
    <lineage>
        <taxon>Bacteria</taxon>
        <taxon>Pseudomonadati</taxon>
        <taxon>Thermomicrobiota</taxon>
        <taxon>Thermomicrobia</taxon>
        <taxon>Thermomicrobiales</taxon>
        <taxon>Thermomicrobiaceae</taxon>
        <taxon>Thermomicrobium</taxon>
    </lineage>
</organism>
<dbReference type="InterPro" id="IPR022697">
    <property type="entry name" value="HDH_short"/>
</dbReference>
<evidence type="ECO:0000256" key="3">
    <source>
        <dbReference type="ARBA" id="ARBA00006753"/>
    </source>
</evidence>
<keyword evidence="8 12" id="KW-0560">Oxidoreductase</keyword>
<dbReference type="Pfam" id="PF00742">
    <property type="entry name" value="Homoserine_dh"/>
    <property type="match status" value="1"/>
</dbReference>
<evidence type="ECO:0000256" key="4">
    <source>
        <dbReference type="ARBA" id="ARBA00013213"/>
    </source>
</evidence>
<feature type="binding site" evidence="11">
    <location>
        <begin position="10"/>
        <end position="15"/>
    </location>
    <ligand>
        <name>NADP(+)</name>
        <dbReference type="ChEBI" id="CHEBI:58349"/>
    </ligand>
</feature>
<dbReference type="PANTHER" id="PTHR43331:SF1">
    <property type="entry name" value="HOMOSERINE DEHYDROGENASE"/>
    <property type="match status" value="1"/>
</dbReference>
<dbReference type="UniPathway" id="UPA00051">
    <property type="reaction ID" value="UER00465"/>
</dbReference>
<keyword evidence="11 12" id="KW-0521">NADP</keyword>
<feature type="domain" description="Aspartate/homoserine dehydrogenase NAD-binding" evidence="15">
    <location>
        <begin position="10"/>
        <end position="129"/>
    </location>
</feature>
<dbReference type="UniPathway" id="UPA00050">
    <property type="reaction ID" value="UER00063"/>
</dbReference>
<name>A0A7C1XPN6_THERO</name>
<evidence type="ECO:0000256" key="10">
    <source>
        <dbReference type="PIRSR" id="PIRSR036497-1"/>
    </source>
</evidence>
<feature type="binding site" evidence="11">
    <location>
        <position position="105"/>
    </location>
    <ligand>
        <name>NADPH</name>
        <dbReference type="ChEBI" id="CHEBI:57783"/>
    </ligand>
</feature>
<dbReference type="GO" id="GO:0050661">
    <property type="term" value="F:NADP binding"/>
    <property type="evidence" value="ECO:0007669"/>
    <property type="project" value="InterPro"/>
</dbReference>
<reference evidence="16" key="1">
    <citation type="journal article" date="2020" name="mSystems">
        <title>Genome- and Community-Level Interaction Insights into Carbon Utilization and Element Cycling Functions of Hydrothermarchaeota in Hydrothermal Sediment.</title>
        <authorList>
            <person name="Zhou Z."/>
            <person name="Liu Y."/>
            <person name="Xu W."/>
            <person name="Pan J."/>
            <person name="Luo Z.H."/>
            <person name="Li M."/>
        </authorList>
    </citation>
    <scope>NUCLEOTIDE SEQUENCE [LARGE SCALE GENOMIC DNA]</scope>
    <source>
        <strain evidence="16">SpSt-222</strain>
    </source>
</reference>
<comment type="similarity">
    <text evidence="3 13">Belongs to the homoserine dehydrogenase family.</text>
</comment>
<evidence type="ECO:0000256" key="11">
    <source>
        <dbReference type="PIRSR" id="PIRSR036497-2"/>
    </source>
</evidence>
<feature type="binding site" evidence="11">
    <location>
        <position position="190"/>
    </location>
    <ligand>
        <name>L-homoserine</name>
        <dbReference type="ChEBI" id="CHEBI:57476"/>
    </ligand>
</feature>
<keyword evidence="6 12" id="KW-0028">Amino-acid biosynthesis</keyword>
<dbReference type="NCBIfam" id="NF004976">
    <property type="entry name" value="PRK06349.1"/>
    <property type="match status" value="1"/>
</dbReference>
<evidence type="ECO:0000256" key="2">
    <source>
        <dbReference type="ARBA" id="ARBA00005062"/>
    </source>
</evidence>
<evidence type="ECO:0000256" key="6">
    <source>
        <dbReference type="ARBA" id="ARBA00022605"/>
    </source>
</evidence>
<gene>
    <name evidence="16" type="ORF">ENP47_02735</name>
</gene>
<dbReference type="GO" id="GO:0009086">
    <property type="term" value="P:methionine biosynthetic process"/>
    <property type="evidence" value="ECO:0007669"/>
    <property type="project" value="UniProtKB-KW"/>
</dbReference>
<dbReference type="Gene3D" id="3.40.50.720">
    <property type="entry name" value="NAD(P)-binding Rossmann-like Domain"/>
    <property type="match status" value="1"/>
</dbReference>
<feature type="active site" description="Proton donor" evidence="10">
    <location>
        <position position="205"/>
    </location>
</feature>
<evidence type="ECO:0000256" key="1">
    <source>
        <dbReference type="ARBA" id="ARBA00005056"/>
    </source>
</evidence>
<dbReference type="AlphaFoldDB" id="A0A7C1XPN6"/>
<dbReference type="InterPro" id="IPR019811">
    <property type="entry name" value="HDH_CS"/>
</dbReference>
<evidence type="ECO:0000256" key="5">
    <source>
        <dbReference type="ARBA" id="ARBA00013376"/>
    </source>
</evidence>
<dbReference type="EMBL" id="DSJL01000007">
    <property type="protein sequence ID" value="HEF64512.1"/>
    <property type="molecule type" value="Genomic_DNA"/>
</dbReference>
<proteinExistence type="inferred from homology"/>
<evidence type="ECO:0000256" key="13">
    <source>
        <dbReference type="RuleBase" id="RU004171"/>
    </source>
</evidence>
<evidence type="ECO:0000256" key="7">
    <source>
        <dbReference type="ARBA" id="ARBA00022697"/>
    </source>
</evidence>
<feature type="domain" description="Homoserine dehydrogenase catalytic" evidence="14">
    <location>
        <begin position="137"/>
        <end position="315"/>
    </location>
</feature>
<keyword evidence="7 12" id="KW-0791">Threonine biosynthesis</keyword>
<comment type="caution">
    <text evidence="16">The sequence shown here is derived from an EMBL/GenBank/DDBJ whole genome shotgun (WGS) entry which is preliminary data.</text>
</comment>
<protein>
    <recommendedName>
        <fullName evidence="5 12">Homoserine dehydrogenase</fullName>
        <ecNumber evidence="4 12">1.1.1.3</ecNumber>
    </recommendedName>
</protein>
<dbReference type="PIRSF" id="PIRSF036497">
    <property type="entry name" value="HDH_short"/>
    <property type="match status" value="1"/>
</dbReference>
<dbReference type="SUPFAM" id="SSF55347">
    <property type="entry name" value="Glyceraldehyde-3-phosphate dehydrogenase-like, C-terminal domain"/>
    <property type="match status" value="1"/>
</dbReference>
<dbReference type="FunFam" id="3.30.360.10:FF:000005">
    <property type="entry name" value="Homoserine dehydrogenase"/>
    <property type="match status" value="1"/>
</dbReference>
<dbReference type="PROSITE" id="PS01042">
    <property type="entry name" value="HOMOSER_DHGENASE"/>
    <property type="match status" value="1"/>
</dbReference>
<dbReference type="Pfam" id="PF03447">
    <property type="entry name" value="NAD_binding_3"/>
    <property type="match status" value="1"/>
</dbReference>
<dbReference type="GO" id="GO:0009088">
    <property type="term" value="P:threonine biosynthetic process"/>
    <property type="evidence" value="ECO:0007669"/>
    <property type="project" value="UniProtKB-UniPathway"/>
</dbReference>
<sequence>MQTVGIALLGVGTIGSAVLRTIVEEREALAQRTGLALEVRWGMARHPERVVQAGLPEWAATTSIDPILEDPTVAVVVEAMGGEEPAATYMKRALAAGKHVVTANKEALSKHFAELVATARRHQRALLFEASVGAGIPLMASLRQLLTVNRIYRIRGIVNGTTNYILTVMAEEGMPYQEALREAQRLGYAEPDPTADVEGYDAAYKLSILASLAAGRHIRPDFVERRGITTVTPDQILDARARGGAMKLIAQAELLDGSWHLRVHPVFVPGSDLLAHVRLNLNAIELTGDRVGTVVLYGPGAGPAPTASALIADIIDAVRFGAALLPTLEPSA</sequence>
<evidence type="ECO:0000259" key="15">
    <source>
        <dbReference type="Pfam" id="PF03447"/>
    </source>
</evidence>
<evidence type="ECO:0000313" key="16">
    <source>
        <dbReference type="EMBL" id="HEF64512.1"/>
    </source>
</evidence>
<dbReference type="EC" id="1.1.1.3" evidence="4 12"/>
<comment type="pathway">
    <text evidence="2 12">Amino-acid biosynthesis; L-methionine biosynthesis via de novo pathway; L-homoserine from L-aspartate: step 3/3.</text>
</comment>
<evidence type="ECO:0000259" key="14">
    <source>
        <dbReference type="Pfam" id="PF00742"/>
    </source>
</evidence>
<evidence type="ECO:0000256" key="8">
    <source>
        <dbReference type="ARBA" id="ARBA00023002"/>
    </source>
</evidence>
<dbReference type="Gene3D" id="3.30.360.10">
    <property type="entry name" value="Dihydrodipicolinate Reductase, domain 2"/>
    <property type="match status" value="1"/>
</dbReference>
<comment type="pathway">
    <text evidence="1 12">Amino-acid biosynthesis; L-threonine biosynthesis; L-threonine from L-aspartate: step 3/5.</text>
</comment>